<dbReference type="InterPro" id="IPR012338">
    <property type="entry name" value="Beta-lactam/transpept-like"/>
</dbReference>
<accession>A0A0F6Y0E5</accession>
<name>A0A0F6Y0E5_BRELA</name>
<dbReference type="AlphaFoldDB" id="A0A0F6Y0E5"/>
<keyword evidence="2" id="KW-0472">Membrane</keyword>
<evidence type="ECO:0000259" key="3">
    <source>
        <dbReference type="Pfam" id="PF00144"/>
    </source>
</evidence>
<dbReference type="InterPro" id="IPR001466">
    <property type="entry name" value="Beta-lactam-related"/>
</dbReference>
<geneLocation type="plasmid" evidence="4">
    <name>unnamed1</name>
</geneLocation>
<reference evidence="4" key="1">
    <citation type="submission" date="2015-03" db="EMBL/GenBank/DDBJ databases">
        <title>MIGS Cultured Bacterial/Archaeal sample from Brevibacillus laterosporus.</title>
        <authorList>
            <person name="Zeng D."/>
            <person name="Zhu L."/>
            <person name="Dong G."/>
            <person name="Ye W."/>
            <person name="Ren D."/>
            <person name="Wu L."/>
            <person name="Xu J."/>
            <person name="Li G."/>
            <person name="Guo L."/>
        </authorList>
    </citation>
    <scope>NUCLEOTIDE SEQUENCE</scope>
    <source>
        <strain evidence="4">B9</strain>
        <plasmid evidence="4">unnamed1</plasmid>
    </source>
</reference>
<dbReference type="GO" id="GO:0016020">
    <property type="term" value="C:membrane"/>
    <property type="evidence" value="ECO:0007669"/>
    <property type="project" value="UniProtKB-SubCell"/>
</dbReference>
<keyword evidence="4" id="KW-0614">Plasmid</keyword>
<protein>
    <submittedName>
        <fullName evidence="4">Penicillin-binding protein</fullName>
    </submittedName>
</protein>
<proteinExistence type="predicted"/>
<sequence length="409" mass="46827">MYNTIYPMLKKLQFNGSLYVETSNNENLSLTLGYKDIDNFISITEDTLFDIASLSKMYTAVMILQLIETKAITLEDKLTKWFNTITYKNVTIEHLLTHTSGIPEYIGNPSLTDIEEILHTKEPYFPAGSGSFYSNTNYVLLAKIIEHISKLSYEDYLHKMIVAPLRLTHTTTKPNDEQIAVGKLFDYVNRKYIAVTDDPIFHYVDKQCGFYGDGGIYSTAKEIAQFLKGFIQGKLVSPELVKRALTPSPLSNNYGYGFVIQEDSFGHSGGEIGYSAHCLYSLTNEKIIILLTNEEISPMYEQQILSFLTFPQNREKPIAPKHPNIMVINTTDSIEGTYQLTDDYQTSFTVSRNVEHFIITFDDQPATYLFKIEPNLYWIRNTMIFINFHDMIFIDEGLEIPLNKHLTTS</sequence>
<dbReference type="PANTHER" id="PTHR46825">
    <property type="entry name" value="D-ALANYL-D-ALANINE-CARBOXYPEPTIDASE/ENDOPEPTIDASE AMPH"/>
    <property type="match status" value="1"/>
</dbReference>
<evidence type="ECO:0000256" key="2">
    <source>
        <dbReference type="ARBA" id="ARBA00023136"/>
    </source>
</evidence>
<dbReference type="SUPFAM" id="SSF56601">
    <property type="entry name" value="beta-lactamase/transpeptidase-like"/>
    <property type="match status" value="1"/>
</dbReference>
<evidence type="ECO:0000313" key="4">
    <source>
        <dbReference type="EMBL" id="AKF95386.1"/>
    </source>
</evidence>
<dbReference type="PANTHER" id="PTHR46825:SF11">
    <property type="entry name" value="PENICILLIN-BINDING PROTEIN 4"/>
    <property type="match status" value="1"/>
</dbReference>
<dbReference type="Pfam" id="PF00144">
    <property type="entry name" value="Beta-lactamase"/>
    <property type="match status" value="1"/>
</dbReference>
<gene>
    <name evidence="4" type="ORF">EX87_17315</name>
</gene>
<comment type="subcellular location">
    <subcellularLocation>
        <location evidence="1">Membrane</location>
    </subcellularLocation>
</comment>
<evidence type="ECO:0000256" key="1">
    <source>
        <dbReference type="ARBA" id="ARBA00004370"/>
    </source>
</evidence>
<dbReference type="Gene3D" id="3.40.710.10">
    <property type="entry name" value="DD-peptidase/beta-lactamase superfamily"/>
    <property type="match status" value="1"/>
</dbReference>
<dbReference type="RefSeq" id="WP_031414421.1">
    <property type="nucleotide sequence ID" value="NZ_CP011075.1"/>
</dbReference>
<organism evidence="4">
    <name type="scientific">Brevibacillus laterosporus</name>
    <name type="common">Bacillus laterosporus</name>
    <dbReference type="NCBI Taxonomy" id="1465"/>
    <lineage>
        <taxon>Bacteria</taxon>
        <taxon>Bacillati</taxon>
        <taxon>Bacillota</taxon>
        <taxon>Bacilli</taxon>
        <taxon>Bacillales</taxon>
        <taxon>Paenibacillaceae</taxon>
        <taxon>Brevibacillus</taxon>
    </lineage>
</organism>
<feature type="domain" description="Beta-lactamase-related" evidence="3">
    <location>
        <begin position="27"/>
        <end position="298"/>
    </location>
</feature>
<dbReference type="EMBL" id="CP011075">
    <property type="protein sequence ID" value="AKF95386.1"/>
    <property type="molecule type" value="Genomic_DNA"/>
</dbReference>
<dbReference type="InterPro" id="IPR050491">
    <property type="entry name" value="AmpC-like"/>
</dbReference>